<dbReference type="Proteomes" id="UP000789901">
    <property type="component" value="Unassembled WGS sequence"/>
</dbReference>
<accession>A0ABM8VZB1</accession>
<reference evidence="1 2" key="1">
    <citation type="submission" date="2021-06" db="EMBL/GenBank/DDBJ databases">
        <authorList>
            <person name="Kallberg Y."/>
            <person name="Tangrot J."/>
            <person name="Rosling A."/>
        </authorList>
    </citation>
    <scope>NUCLEOTIDE SEQUENCE [LARGE SCALE GENOMIC DNA]</scope>
    <source>
        <strain evidence="1 2">120-4 pot B 10/14</strain>
    </source>
</reference>
<protein>
    <submittedName>
        <fullName evidence="1">43492_t:CDS:1</fullName>
    </submittedName>
</protein>
<dbReference type="EMBL" id="CAJVQB010000368">
    <property type="protein sequence ID" value="CAG8484791.1"/>
    <property type="molecule type" value="Genomic_DNA"/>
</dbReference>
<evidence type="ECO:0000313" key="2">
    <source>
        <dbReference type="Proteomes" id="UP000789901"/>
    </source>
</evidence>
<organism evidence="1 2">
    <name type="scientific">Gigaspora margarita</name>
    <dbReference type="NCBI Taxonomy" id="4874"/>
    <lineage>
        <taxon>Eukaryota</taxon>
        <taxon>Fungi</taxon>
        <taxon>Fungi incertae sedis</taxon>
        <taxon>Mucoromycota</taxon>
        <taxon>Glomeromycotina</taxon>
        <taxon>Glomeromycetes</taxon>
        <taxon>Diversisporales</taxon>
        <taxon>Gigasporaceae</taxon>
        <taxon>Gigaspora</taxon>
    </lineage>
</organism>
<evidence type="ECO:0000313" key="1">
    <source>
        <dbReference type="EMBL" id="CAG8484791.1"/>
    </source>
</evidence>
<keyword evidence="2" id="KW-1185">Reference proteome</keyword>
<gene>
    <name evidence="1" type="ORF">GMARGA_LOCUS1424</name>
</gene>
<sequence>MTDIVKTIVQEPSIIKKLEQKYPTIKKLFDEKPEQTLNKLKAHILQVDHRSNEDNYKAWDDYLPAIESYLAKICKDMVIKDLKDGTKYNLYKHLRPARQILAEEIKKQHYNKYNFWPEDGKSQESEVELHISSSYKSGNNFYIIWSCVGWIKVKDYCSKNYKEYNASFKGKPDIKVVIFNYEKLNLVEDSVNQMGFEKALEKIRKENKLITYDEF</sequence>
<comment type="caution">
    <text evidence="1">The sequence shown here is derived from an EMBL/GenBank/DDBJ whole genome shotgun (WGS) entry which is preliminary data.</text>
</comment>
<name>A0ABM8VZB1_GIGMA</name>
<proteinExistence type="predicted"/>